<reference evidence="2" key="1">
    <citation type="submission" date="2014-12" db="EMBL/GenBank/DDBJ databases">
        <title>Insight into the proteome of Arion vulgaris.</title>
        <authorList>
            <person name="Aradska J."/>
            <person name="Bulat T."/>
            <person name="Smidak R."/>
            <person name="Sarate P."/>
            <person name="Gangsoo J."/>
            <person name="Sialana F."/>
            <person name="Bilban M."/>
            <person name="Lubec G."/>
        </authorList>
    </citation>
    <scope>NUCLEOTIDE SEQUENCE</scope>
    <source>
        <tissue evidence="2">Skin</tissue>
    </source>
</reference>
<dbReference type="AlphaFoldDB" id="A0A0B6YES2"/>
<evidence type="ECO:0000313" key="2">
    <source>
        <dbReference type="EMBL" id="CEK54674.1"/>
    </source>
</evidence>
<feature type="compositionally biased region" description="Polar residues" evidence="1">
    <location>
        <begin position="65"/>
        <end position="84"/>
    </location>
</feature>
<accession>A0A0B6YES2</accession>
<protein>
    <submittedName>
        <fullName evidence="2">Uncharacterized protein</fullName>
    </submittedName>
</protein>
<feature type="compositionally biased region" description="Polar residues" evidence="1">
    <location>
        <begin position="92"/>
        <end position="102"/>
    </location>
</feature>
<feature type="non-terminal residue" evidence="2">
    <location>
        <position position="102"/>
    </location>
</feature>
<name>A0A0B6YES2_9EUPU</name>
<sequence length="102" mass="11402">QQMHSCGFNLSAWHSTSSLASISEERDITLNGTTNKCFPRYSLNTSNYSQFQDIIPNLFGNKNVIENSSDGSNSAQYSAQQECRTLQDNHNIKTHSGNNEKV</sequence>
<proteinExistence type="predicted"/>
<feature type="region of interest" description="Disordered" evidence="1">
    <location>
        <begin position="65"/>
        <end position="102"/>
    </location>
</feature>
<gene>
    <name evidence="2" type="primary">ORF23382</name>
</gene>
<organism evidence="2">
    <name type="scientific">Arion vulgaris</name>
    <dbReference type="NCBI Taxonomy" id="1028688"/>
    <lineage>
        <taxon>Eukaryota</taxon>
        <taxon>Metazoa</taxon>
        <taxon>Spiralia</taxon>
        <taxon>Lophotrochozoa</taxon>
        <taxon>Mollusca</taxon>
        <taxon>Gastropoda</taxon>
        <taxon>Heterobranchia</taxon>
        <taxon>Euthyneura</taxon>
        <taxon>Panpulmonata</taxon>
        <taxon>Eupulmonata</taxon>
        <taxon>Stylommatophora</taxon>
        <taxon>Helicina</taxon>
        <taxon>Arionoidea</taxon>
        <taxon>Arionidae</taxon>
        <taxon>Arion</taxon>
    </lineage>
</organism>
<evidence type="ECO:0000256" key="1">
    <source>
        <dbReference type="SAM" id="MobiDB-lite"/>
    </source>
</evidence>
<feature type="non-terminal residue" evidence="2">
    <location>
        <position position="1"/>
    </location>
</feature>
<dbReference type="EMBL" id="HACG01007809">
    <property type="protein sequence ID" value="CEK54674.1"/>
    <property type="molecule type" value="Transcribed_RNA"/>
</dbReference>